<keyword evidence="1" id="KW-0472">Membrane</keyword>
<sequence length="119" mass="12522">MTELCNSLRTNCLAPFLDVVGWAIESTYLKITVAIFYFWTVAASAIMGFYQAPILVENEVIPLKAMVGGNSGGGVVVTVMAVVVTVAGNDGSAGDGSSWWLVLAAIVLAGGSGSDFRWW</sequence>
<accession>A0AA35VIQ7</accession>
<evidence type="ECO:0000256" key="1">
    <source>
        <dbReference type="SAM" id="Phobius"/>
    </source>
</evidence>
<proteinExistence type="predicted"/>
<reference evidence="2" key="1">
    <citation type="submission" date="2023-04" db="EMBL/GenBank/DDBJ databases">
        <authorList>
            <person name="Vijverberg K."/>
            <person name="Xiong W."/>
            <person name="Schranz E."/>
        </authorList>
    </citation>
    <scope>NUCLEOTIDE SEQUENCE</scope>
</reference>
<feature type="transmembrane region" description="Helical" evidence="1">
    <location>
        <begin position="34"/>
        <end position="55"/>
    </location>
</feature>
<feature type="transmembrane region" description="Helical" evidence="1">
    <location>
        <begin position="99"/>
        <end position="118"/>
    </location>
</feature>
<evidence type="ECO:0000313" key="3">
    <source>
        <dbReference type="Proteomes" id="UP001177003"/>
    </source>
</evidence>
<dbReference type="Proteomes" id="UP001177003">
    <property type="component" value="Chromosome 1"/>
</dbReference>
<gene>
    <name evidence="2" type="ORF">LSALG_LOCUS9871</name>
</gene>
<keyword evidence="1" id="KW-1133">Transmembrane helix</keyword>
<keyword evidence="1" id="KW-0812">Transmembrane</keyword>
<keyword evidence="3" id="KW-1185">Reference proteome</keyword>
<dbReference type="EMBL" id="OX465077">
    <property type="protein sequence ID" value="CAI9269499.1"/>
    <property type="molecule type" value="Genomic_DNA"/>
</dbReference>
<name>A0AA35VIQ7_LACSI</name>
<organism evidence="2 3">
    <name type="scientific">Lactuca saligna</name>
    <name type="common">Willowleaf lettuce</name>
    <dbReference type="NCBI Taxonomy" id="75948"/>
    <lineage>
        <taxon>Eukaryota</taxon>
        <taxon>Viridiplantae</taxon>
        <taxon>Streptophyta</taxon>
        <taxon>Embryophyta</taxon>
        <taxon>Tracheophyta</taxon>
        <taxon>Spermatophyta</taxon>
        <taxon>Magnoliopsida</taxon>
        <taxon>eudicotyledons</taxon>
        <taxon>Gunneridae</taxon>
        <taxon>Pentapetalae</taxon>
        <taxon>asterids</taxon>
        <taxon>campanulids</taxon>
        <taxon>Asterales</taxon>
        <taxon>Asteraceae</taxon>
        <taxon>Cichorioideae</taxon>
        <taxon>Cichorieae</taxon>
        <taxon>Lactucinae</taxon>
        <taxon>Lactuca</taxon>
    </lineage>
</organism>
<feature type="transmembrane region" description="Helical" evidence="1">
    <location>
        <begin position="67"/>
        <end position="87"/>
    </location>
</feature>
<protein>
    <submittedName>
        <fullName evidence="2">Uncharacterized protein</fullName>
    </submittedName>
</protein>
<dbReference type="AlphaFoldDB" id="A0AA35VIQ7"/>
<evidence type="ECO:0000313" key="2">
    <source>
        <dbReference type="EMBL" id="CAI9269499.1"/>
    </source>
</evidence>